<dbReference type="AlphaFoldDB" id="A0AAU9BQX4"/>
<comment type="subcellular location">
    <subcellularLocation>
        <location evidence="1">Cell membrane</location>
        <topology evidence="1">Multi-pass membrane protein</topology>
    </subcellularLocation>
</comment>
<reference evidence="8" key="1">
    <citation type="journal article" date="2020" name="J Glob Antimicrob Resist">
        <title>Genomic characterization of clinical Enterobacter roggenkampii co-harboring blaIMP-1- and blaGES-5-encoding IncP6 and mcr-9-encoding IncHI2 plasmids isolated in Japan.</title>
        <authorList>
            <person name="Umeda K."/>
            <person name="Nakamura H."/>
            <person name="Fukuda A."/>
            <person name="Matsumoto Y."/>
            <person name="Motooka D."/>
            <person name="Nakamura S."/>
            <person name="Yasui Y."/>
            <person name="Yoshida H."/>
            <person name="Kawahara R."/>
        </authorList>
    </citation>
    <scope>NUCLEOTIDE SEQUENCE</scope>
    <source>
        <strain evidence="8">OIPH-N260</strain>
    </source>
</reference>
<dbReference type="Proteomes" id="UP000595858">
    <property type="component" value="Chromosome"/>
</dbReference>
<dbReference type="GO" id="GO:0005886">
    <property type="term" value="C:plasma membrane"/>
    <property type="evidence" value="ECO:0007669"/>
    <property type="project" value="UniProtKB-SubCell"/>
</dbReference>
<name>A0AAU9BQX4_9ENTR</name>
<dbReference type="RefSeq" id="WP_181519240.1">
    <property type="nucleotide sequence ID" value="NZ_AP023447.1"/>
</dbReference>
<accession>A0AAU9BQX4</accession>
<dbReference type="PANTHER" id="PTHR30250:SF11">
    <property type="entry name" value="O-ANTIGEN TRANSPORTER-RELATED"/>
    <property type="match status" value="1"/>
</dbReference>
<evidence type="ECO:0000256" key="7">
    <source>
        <dbReference type="SAM" id="Phobius"/>
    </source>
</evidence>
<feature type="transmembrane region" description="Helical" evidence="7">
    <location>
        <begin position="376"/>
        <end position="400"/>
    </location>
</feature>
<dbReference type="PANTHER" id="PTHR30250">
    <property type="entry name" value="PST FAMILY PREDICTED COLANIC ACID TRANSPORTER"/>
    <property type="match status" value="1"/>
</dbReference>
<feature type="transmembrane region" description="Helical" evidence="7">
    <location>
        <begin position="142"/>
        <end position="160"/>
    </location>
</feature>
<feature type="transmembrane region" description="Helical" evidence="7">
    <location>
        <begin position="320"/>
        <end position="338"/>
    </location>
</feature>
<feature type="transmembrane region" description="Helical" evidence="7">
    <location>
        <begin position="166"/>
        <end position="185"/>
    </location>
</feature>
<dbReference type="InterPro" id="IPR050833">
    <property type="entry name" value="Poly_Biosynth_Transport"/>
</dbReference>
<keyword evidence="2" id="KW-1003">Cell membrane</keyword>
<feature type="transmembrane region" description="Helical" evidence="7">
    <location>
        <begin position="350"/>
        <end position="370"/>
    </location>
</feature>
<dbReference type="EMBL" id="AP023447">
    <property type="protein sequence ID" value="BCL43579.1"/>
    <property type="molecule type" value="Genomic_DNA"/>
</dbReference>
<feature type="transmembrane region" description="Helical" evidence="7">
    <location>
        <begin position="206"/>
        <end position="225"/>
    </location>
</feature>
<keyword evidence="3 7" id="KW-0812">Transmembrane</keyword>
<protein>
    <recommendedName>
        <fullName evidence="6">Putative O-antigen transporter</fullName>
    </recommendedName>
</protein>
<evidence type="ECO:0000256" key="1">
    <source>
        <dbReference type="ARBA" id="ARBA00004651"/>
    </source>
</evidence>
<feature type="transmembrane region" description="Helical" evidence="7">
    <location>
        <begin position="245"/>
        <end position="265"/>
    </location>
</feature>
<gene>
    <name evidence="8" type="ORF">OIPHN260_30810</name>
</gene>
<feature type="transmembrane region" description="Helical" evidence="7">
    <location>
        <begin position="285"/>
        <end position="308"/>
    </location>
</feature>
<organism evidence="8 9">
    <name type="scientific">Enterobacter roggenkampii</name>
    <dbReference type="NCBI Taxonomy" id="1812935"/>
    <lineage>
        <taxon>Bacteria</taxon>
        <taxon>Pseudomonadati</taxon>
        <taxon>Pseudomonadota</taxon>
        <taxon>Gammaproteobacteria</taxon>
        <taxon>Enterobacterales</taxon>
        <taxon>Enterobacteriaceae</taxon>
        <taxon>Enterobacter</taxon>
        <taxon>Enterobacter cloacae complex</taxon>
    </lineage>
</organism>
<evidence type="ECO:0000256" key="5">
    <source>
        <dbReference type="ARBA" id="ARBA00023136"/>
    </source>
</evidence>
<feature type="transmembrane region" description="Helical" evidence="7">
    <location>
        <begin position="109"/>
        <end position="130"/>
    </location>
</feature>
<keyword evidence="4 7" id="KW-1133">Transmembrane helix</keyword>
<proteinExistence type="predicted"/>
<evidence type="ECO:0000256" key="3">
    <source>
        <dbReference type="ARBA" id="ARBA00022692"/>
    </source>
</evidence>
<evidence type="ECO:0000256" key="6">
    <source>
        <dbReference type="ARBA" id="ARBA00049738"/>
    </source>
</evidence>
<evidence type="ECO:0000256" key="2">
    <source>
        <dbReference type="ARBA" id="ARBA00022475"/>
    </source>
</evidence>
<sequence length="405" mass="45468">MLKDILSDGIFALFNKISYFGAKTLAIVLITRELGVDTGGSFIFLIGTLEILRVVSDFGVDIFVIKKYSDVENPIKLLKKVFFQKVSIGIFVSILFFVISYALGYDRDIYIPISLSLFFALLFNLSNSYFQSQNLNKALSPSIALALVLTFLSYGVQFIFKIPFTAWDYLLAESFFVSAVTIHLFRKVGWKSIRAEGKITPKDVFVLYRHTVSIGLNAMVVIIYSRLDNIYIKNIVPEGLAAYGQIFRLVDPLVMVSSLFSTVAYAKFSRLDLRSHGNITKVYPFIYMIVGYITLSTVCYYAVLSFFGRYIILDNENNNIMILGFLLIAGIKCMNGALTSIIQSQGLYRFGLYIALICMFIAIPLMYILVHQYGTIGAIFTIASVELTSMILLAVSIGLLTKKKI</sequence>
<evidence type="ECO:0000313" key="8">
    <source>
        <dbReference type="EMBL" id="BCL43579.1"/>
    </source>
</evidence>
<feature type="transmembrane region" description="Helical" evidence="7">
    <location>
        <begin position="86"/>
        <end position="103"/>
    </location>
</feature>
<evidence type="ECO:0000256" key="4">
    <source>
        <dbReference type="ARBA" id="ARBA00022989"/>
    </source>
</evidence>
<keyword evidence="5 7" id="KW-0472">Membrane</keyword>
<evidence type="ECO:0000313" key="9">
    <source>
        <dbReference type="Proteomes" id="UP000595858"/>
    </source>
</evidence>